<dbReference type="Pfam" id="PF07730">
    <property type="entry name" value="HisKA_3"/>
    <property type="match status" value="1"/>
</dbReference>
<dbReference type="Proteomes" id="UP000294901">
    <property type="component" value="Unassembled WGS sequence"/>
</dbReference>
<keyword evidence="2 6" id="KW-0418">Kinase</keyword>
<evidence type="ECO:0000256" key="4">
    <source>
        <dbReference type="SAM" id="Phobius"/>
    </source>
</evidence>
<dbReference type="Gene3D" id="1.20.5.1930">
    <property type="match status" value="1"/>
</dbReference>
<feature type="transmembrane region" description="Helical" evidence="4">
    <location>
        <begin position="116"/>
        <end position="136"/>
    </location>
</feature>
<comment type="caution">
    <text evidence="6">The sequence shown here is derived from an EMBL/GenBank/DDBJ whole genome shotgun (WGS) entry which is preliminary data.</text>
</comment>
<dbReference type="AlphaFoldDB" id="A0A4R6JNP5"/>
<evidence type="ECO:0000313" key="7">
    <source>
        <dbReference type="Proteomes" id="UP000294901"/>
    </source>
</evidence>
<dbReference type="GO" id="GO:0046983">
    <property type="term" value="F:protein dimerization activity"/>
    <property type="evidence" value="ECO:0007669"/>
    <property type="project" value="InterPro"/>
</dbReference>
<sequence>MRLFTWWTLVLTIVMTGLVAIGYMPAQPDSTPVRAGLVLAILVVVGVCFRLFHASVYGWSSGGGAALPWLVAAGAPAAAATVLLSGNLMVNWPWVLFPATLTSAAVVGSRWPRWRVAGAGVALSALVAALNGWIAGSVHWQPVAGAAAITTFVTGLVVLQVWFWEVTVRVDRARQAEGEVAVTGERQRFAAELHDIQGHTLQAIVLKSELAARLAGSDPDRAATQMREVEALARQALRDTYEVVEGYRAVSLDTEINNATRVLAAAGVDCRMRREPEGAKLSEDNERLLGLVVREGTTNVIRHSRAHRAEIALIATTDGIRLRFSNDAPLAAQPDPDRVSNGGLAGLAHRFAAAGGELTWKGTADAFTVRASLPVGAR</sequence>
<dbReference type="InterPro" id="IPR011712">
    <property type="entry name" value="Sig_transdc_His_kin_sub3_dim/P"/>
</dbReference>
<evidence type="ECO:0000256" key="3">
    <source>
        <dbReference type="ARBA" id="ARBA00023012"/>
    </source>
</evidence>
<feature type="transmembrane region" description="Helical" evidence="4">
    <location>
        <begin position="7"/>
        <end position="26"/>
    </location>
</feature>
<dbReference type="GO" id="GO:0000155">
    <property type="term" value="F:phosphorelay sensor kinase activity"/>
    <property type="evidence" value="ECO:0007669"/>
    <property type="project" value="InterPro"/>
</dbReference>
<feature type="transmembrane region" description="Helical" evidence="4">
    <location>
        <begin position="64"/>
        <end position="86"/>
    </location>
</feature>
<feature type="transmembrane region" description="Helical" evidence="4">
    <location>
        <begin position="92"/>
        <end position="109"/>
    </location>
</feature>
<keyword evidence="4" id="KW-0812">Transmembrane</keyword>
<organism evidence="6 7">
    <name type="scientific">Paractinoplanes brasiliensis</name>
    <dbReference type="NCBI Taxonomy" id="52695"/>
    <lineage>
        <taxon>Bacteria</taxon>
        <taxon>Bacillati</taxon>
        <taxon>Actinomycetota</taxon>
        <taxon>Actinomycetes</taxon>
        <taxon>Micromonosporales</taxon>
        <taxon>Micromonosporaceae</taxon>
        <taxon>Paractinoplanes</taxon>
    </lineage>
</organism>
<keyword evidence="7" id="KW-1185">Reference proteome</keyword>
<keyword evidence="3" id="KW-0902">Two-component regulatory system</keyword>
<evidence type="ECO:0000313" key="6">
    <source>
        <dbReference type="EMBL" id="TDO37001.1"/>
    </source>
</evidence>
<dbReference type="GO" id="GO:0016020">
    <property type="term" value="C:membrane"/>
    <property type="evidence" value="ECO:0007669"/>
    <property type="project" value="InterPro"/>
</dbReference>
<proteinExistence type="predicted"/>
<evidence type="ECO:0000259" key="5">
    <source>
        <dbReference type="Pfam" id="PF07730"/>
    </source>
</evidence>
<keyword evidence="4" id="KW-0472">Membrane</keyword>
<dbReference type="InterPro" id="IPR036890">
    <property type="entry name" value="HATPase_C_sf"/>
</dbReference>
<dbReference type="PANTHER" id="PTHR24421:SF63">
    <property type="entry name" value="SENSOR HISTIDINE KINASE DESK"/>
    <property type="match status" value="1"/>
</dbReference>
<evidence type="ECO:0000256" key="1">
    <source>
        <dbReference type="ARBA" id="ARBA00022679"/>
    </source>
</evidence>
<feature type="transmembrane region" description="Helical" evidence="4">
    <location>
        <begin position="142"/>
        <end position="164"/>
    </location>
</feature>
<name>A0A4R6JNP5_9ACTN</name>
<feature type="domain" description="Signal transduction histidine kinase subgroup 3 dimerisation and phosphoacceptor" evidence="5">
    <location>
        <begin position="185"/>
        <end position="250"/>
    </location>
</feature>
<protein>
    <submittedName>
        <fullName evidence="6">Two-component system sensor histidine kinase DesK</fullName>
    </submittedName>
</protein>
<reference evidence="6 7" key="1">
    <citation type="submission" date="2019-03" db="EMBL/GenBank/DDBJ databases">
        <title>Sequencing the genomes of 1000 actinobacteria strains.</title>
        <authorList>
            <person name="Klenk H.-P."/>
        </authorList>
    </citation>
    <scope>NUCLEOTIDE SEQUENCE [LARGE SCALE GENOMIC DNA]</scope>
    <source>
        <strain evidence="6 7">DSM 43805</strain>
    </source>
</reference>
<dbReference type="CDD" id="cd16917">
    <property type="entry name" value="HATPase_UhpB-NarQ-NarX-like"/>
    <property type="match status" value="1"/>
</dbReference>
<evidence type="ECO:0000256" key="2">
    <source>
        <dbReference type="ARBA" id="ARBA00022777"/>
    </source>
</evidence>
<dbReference type="Gene3D" id="3.30.565.10">
    <property type="entry name" value="Histidine kinase-like ATPase, C-terminal domain"/>
    <property type="match status" value="1"/>
</dbReference>
<dbReference type="EMBL" id="SNWR01000001">
    <property type="protein sequence ID" value="TDO37001.1"/>
    <property type="molecule type" value="Genomic_DNA"/>
</dbReference>
<accession>A0A4R6JNP5</accession>
<keyword evidence="4" id="KW-1133">Transmembrane helix</keyword>
<dbReference type="InterPro" id="IPR050482">
    <property type="entry name" value="Sensor_HK_TwoCompSys"/>
</dbReference>
<dbReference type="PANTHER" id="PTHR24421">
    <property type="entry name" value="NITRATE/NITRITE SENSOR PROTEIN NARX-RELATED"/>
    <property type="match status" value="1"/>
</dbReference>
<gene>
    <name evidence="6" type="ORF">C8E87_0593</name>
</gene>
<feature type="transmembrane region" description="Helical" evidence="4">
    <location>
        <begin position="32"/>
        <end position="52"/>
    </location>
</feature>
<keyword evidence="1" id="KW-0808">Transferase</keyword>